<organism evidence="1 2">
    <name type="scientific">Leptospira tipperaryensis</name>
    <dbReference type="NCBI Taxonomy" id="2564040"/>
    <lineage>
        <taxon>Bacteria</taxon>
        <taxon>Pseudomonadati</taxon>
        <taxon>Spirochaetota</taxon>
        <taxon>Spirochaetia</taxon>
        <taxon>Leptospirales</taxon>
        <taxon>Leptospiraceae</taxon>
        <taxon>Leptospira</taxon>
    </lineage>
</organism>
<keyword evidence="2" id="KW-1185">Reference proteome</keyword>
<reference evidence="1 2" key="1">
    <citation type="submission" date="2016-04" db="EMBL/GenBank/DDBJ databases">
        <title>Complete genome seqeunce of Leptospira alstonii serovar Room22.</title>
        <authorList>
            <person name="Nally J.E."/>
            <person name="Bayles D.O."/>
            <person name="Hurley D."/>
            <person name="Fanning S."/>
            <person name="McMahon B.J."/>
            <person name="Arent Z."/>
        </authorList>
    </citation>
    <scope>NUCLEOTIDE SEQUENCE [LARGE SCALE GENOMIC DNA]</scope>
    <source>
        <strain evidence="1 2">GWTS #1</strain>
    </source>
</reference>
<accession>A0A1D7V142</accession>
<name>A0A1D7V142_9LEPT</name>
<proteinExistence type="predicted"/>
<sequence>MIEEYKEESDSDRRRYLLTSFLCHCPLEELDLVFAFLAGKKEKAILEEDLLVTLASEYLDQPLWMIRSAIEEVGEISEAISLLTGNPSPNFETEFRVLLKKANQIINSKDQSREVLFSIWKTFSISEKIFFHKLLLGKQNLKIQETFLIEILADLFDLETGVLLNKFRKSKIHWKTISIVEILSSWFPDRKLERLNETEILKRIDPSLPQKPPRPSSFSENRISEKMYFLLCPKGISAEVILSPSEVFIWTKDGFLYPEETPLIFQEFSEVKRNARILGWISQNQKGERIFLFYDILNYENENLSSQSIKERKEILDLILNRNFQFVRPVEWNGIPEEIDSIDFQKNFLIESRSAFLFYPEGKFFSEFKTPLQTIKAVLIYGRKAMNKEGSSFWELSFGVPTHLATHREQDAELLATQDSNLNTIARISVDSKHSLFLEIDSFFKENTIEKKGPIRGVPTIWKAELSFQKLLPSKRHKMGFVLEDVKILGKISSEESIDSLDLLLKLRNSEM</sequence>
<evidence type="ECO:0000313" key="2">
    <source>
        <dbReference type="Proteomes" id="UP000094197"/>
    </source>
</evidence>
<evidence type="ECO:0008006" key="3">
    <source>
        <dbReference type="Google" id="ProtNLM"/>
    </source>
</evidence>
<dbReference type="Proteomes" id="UP000094197">
    <property type="component" value="Chromosome 1"/>
</dbReference>
<gene>
    <name evidence="1" type="ORF">A0128_17985</name>
</gene>
<evidence type="ECO:0000313" key="1">
    <source>
        <dbReference type="EMBL" id="AOP35564.1"/>
    </source>
</evidence>
<dbReference type="EMBL" id="CP015217">
    <property type="protein sequence ID" value="AOP35564.1"/>
    <property type="molecule type" value="Genomic_DNA"/>
</dbReference>
<dbReference type="KEGG" id="laj:A0128_17985"/>
<dbReference type="AlphaFoldDB" id="A0A1D7V142"/>
<dbReference type="SUPFAM" id="SSF56091">
    <property type="entry name" value="DNA ligase/mRNA capping enzyme, catalytic domain"/>
    <property type="match status" value="1"/>
</dbReference>
<protein>
    <recommendedName>
        <fullName evidence="3">DNA ligase ATP-dependent N-terminal domain-containing protein</fullName>
    </recommendedName>
</protein>